<comment type="similarity">
    <text evidence="2">Belongs to the Mediator complex subunit 17 family.</text>
</comment>
<dbReference type="GO" id="GO:0016592">
    <property type="term" value="C:mediator complex"/>
    <property type="evidence" value="ECO:0007669"/>
    <property type="project" value="InterPro"/>
</dbReference>
<evidence type="ECO:0000256" key="3">
    <source>
        <dbReference type="ARBA" id="ARBA00023015"/>
    </source>
</evidence>
<dbReference type="PANTHER" id="PTHR13114">
    <property type="entry name" value="MEDIATOR OF RNA POLYMERASE II TRANSCRIPTION SUBUNIT 17"/>
    <property type="match status" value="1"/>
</dbReference>
<reference evidence="8" key="5">
    <citation type="submission" date="2025-09" db="UniProtKB">
        <authorList>
            <consortium name="Ensembl"/>
        </authorList>
    </citation>
    <scope>IDENTIFICATION</scope>
</reference>
<dbReference type="GO" id="GO:0003712">
    <property type="term" value="F:transcription coregulator activity"/>
    <property type="evidence" value="ECO:0007669"/>
    <property type="project" value="InterPro"/>
</dbReference>
<dbReference type="InterPro" id="IPR019313">
    <property type="entry name" value="Mediator_Med17"/>
</dbReference>
<protein>
    <recommendedName>
        <fullName evidence="7">Cofactor required for Sp1 transcriptional activation subunit 6</fullName>
    </recommendedName>
</protein>
<dbReference type="SMR" id="A0A1W2PNF3"/>
<evidence type="ECO:0000256" key="4">
    <source>
        <dbReference type="ARBA" id="ARBA00023163"/>
    </source>
</evidence>
<accession>A0A1W2PNF3</accession>
<dbReference type="ChiTaRS" id="MED17">
    <property type="organism name" value="human"/>
</dbReference>
<proteinExistence type="inferred from homology"/>
<dbReference type="VEuPathDB" id="HostDB:ENSG00000042429"/>
<keyword evidence="3" id="KW-0805">Transcription regulation</keyword>
<reference evidence="8" key="4">
    <citation type="submission" date="2025-08" db="UniProtKB">
        <authorList>
            <consortium name="Ensembl"/>
        </authorList>
    </citation>
    <scope>IDENTIFICATION</scope>
</reference>
<evidence type="ECO:0000256" key="7">
    <source>
        <dbReference type="ARBA" id="ARBA00030134"/>
    </source>
</evidence>
<keyword evidence="5" id="KW-0539">Nucleus</keyword>
<keyword evidence="9" id="KW-1185">Reference proteome</keyword>
<sequence length="185" mass="20764">RSALTEMCVLYDVLSIVRDKKFMTLDPVSQDALPPKQNPQTLQLISKKKSLAGAAQILLKGAERLTKSVTENQENKLQRDFNSELLRLRQHWKLRKVGDKILGDLSYRSAGSLFPHHGTFEVIKNTDLDLDKKIPEDYCPLDVQIPSDLEGSAYIKVSIQKQAPDIGDLGTVNLFKRPLPKSKPG</sequence>
<evidence type="ECO:0000256" key="1">
    <source>
        <dbReference type="ARBA" id="ARBA00004123"/>
    </source>
</evidence>
<dbReference type="AlphaFoldDB" id="A0A1W2PNF3"/>
<keyword evidence="4" id="KW-0804">Transcription</keyword>
<evidence type="ECO:0000256" key="6">
    <source>
        <dbReference type="ARBA" id="ARBA00025687"/>
    </source>
</evidence>
<reference evidence="8 9" key="1">
    <citation type="journal article" date="2001" name="Nature">
        <title>Initial sequencing and analysis of the human genome.</title>
        <authorList>
            <consortium name="International Human Genome Sequencing Consortium"/>
            <person name="Lander E.S."/>
            <person name="Linton L.M."/>
            <person name="Birren B."/>
            <person name="Nusbaum C."/>
            <person name="Zody M.C."/>
            <person name="Baldwin J."/>
            <person name="Devon K."/>
            <person name="Dewar K."/>
            <person name="Doyle M."/>
            <person name="FitzHugh W."/>
            <person name="Funke R."/>
            <person name="Gage D."/>
            <person name="Harris K."/>
            <person name="Heaford A."/>
            <person name="Howland J."/>
            <person name="Kann L."/>
            <person name="Lehoczky J."/>
            <person name="LeVine R."/>
            <person name="McEwan P."/>
            <person name="McKernan K."/>
            <person name="Meldrim J."/>
            <person name="Mesirov J.P."/>
            <person name="Miranda C."/>
            <person name="Morris W."/>
            <person name="Naylor J."/>
            <person name="Raymond C."/>
            <person name="Rosetti M."/>
            <person name="Santos R."/>
            <person name="Sheridan A."/>
            <person name="Sougnez C."/>
            <person name="Stange-Thomann N."/>
            <person name="Stojanovic N."/>
            <person name="Subramanian A."/>
            <person name="Wyman D."/>
            <person name="Rogers J."/>
            <person name="Sulston J."/>
            <person name="Ainscough R."/>
            <person name="Beck S."/>
            <person name="Bentley D."/>
            <person name="Burton J."/>
            <person name="Clee C."/>
            <person name="Carter N."/>
            <person name="Coulson A."/>
            <person name="Deadman R."/>
            <person name="Deloukas P."/>
            <person name="Dunham A."/>
            <person name="Dunham I."/>
            <person name="Durbin R."/>
            <person name="French L."/>
            <person name="Grafham D."/>
            <person name="Gregory S."/>
            <person name="Hubbard T."/>
            <person name="Humphray S."/>
            <person name="Hunt A."/>
            <person name="Jones M."/>
            <person name="Lloyd C."/>
            <person name="McMurray A."/>
            <person name="Matthews L."/>
            <person name="Mercer S."/>
            <person name="Milne S."/>
            <person name="Mullikin J.C."/>
            <person name="Mungall A."/>
            <person name="Plumb R."/>
            <person name="Ross M."/>
            <person name="Shownkeen R."/>
            <person name="Sims S."/>
            <person name="Waterston R.H."/>
            <person name="Wilson R.K."/>
            <person name="Hillier L.W."/>
            <person name="McPherson J.D."/>
            <person name="Marra M.A."/>
            <person name="Mardis E.R."/>
            <person name="Fulton L.A."/>
            <person name="Chinwalla A.T."/>
            <person name="Pepin K.H."/>
            <person name="Gish W.R."/>
            <person name="Chissoe S.L."/>
            <person name="Wendl M.C."/>
            <person name="Delehaunty K.D."/>
            <person name="Miner T.L."/>
            <person name="Delehaunty A."/>
            <person name="Kramer J.B."/>
            <person name="Cook L.L."/>
            <person name="Fulton R.S."/>
            <person name="Johnson D.L."/>
            <person name="Minx P.J."/>
            <person name="Clifton S.W."/>
            <person name="Hawkins T."/>
            <person name="Branscomb E."/>
            <person name="Predki P."/>
            <person name="Richardson P."/>
            <person name="Wenning S."/>
            <person name="Slezak T."/>
            <person name="Doggett N."/>
            <person name="Cheng J.F."/>
            <person name="Olsen A."/>
            <person name="Lucas S."/>
            <person name="Elkin C."/>
            <person name="Uberbacher E."/>
            <person name="Frazier M."/>
            <person name="Gibbs R.A."/>
            <person name="Muzny D.M."/>
            <person name="Scherer S.E."/>
            <person name="Bouck J.B."/>
            <person name="Sodergren E.J."/>
            <person name="Worley K.C."/>
            <person name="Rives C.M."/>
            <person name="Gorrell J.H."/>
            <person name="Metzker M.L."/>
            <person name="Naylor S.L."/>
            <person name="Kucherlapati R.S."/>
            <person name="Nelson D.L."/>
            <person name="Weinstock G.M."/>
            <person name="Sakaki Y."/>
            <person name="Fujiyama A."/>
            <person name="Hattori M."/>
            <person name="Yada T."/>
            <person name="Toyoda A."/>
            <person name="Itoh T."/>
            <person name="Kawagoe C."/>
            <person name="Watanabe H."/>
            <person name="Totoki Y."/>
            <person name="Taylor T."/>
            <person name="Weissenbach J."/>
            <person name="Heilig R."/>
            <person name="Saurin W."/>
            <person name="Artiguenave F."/>
            <person name="Brottier P."/>
            <person name="Bruls T."/>
            <person name="Pelletier E."/>
            <person name="Robert C."/>
            <person name="Wincker P."/>
            <person name="Smith D.R."/>
            <person name="Doucette-Stamm L."/>
            <person name="Rubenfield M."/>
            <person name="Weinstock K."/>
            <person name="Lee H.M."/>
            <person name="Dubois J."/>
            <person name="Rosenthal A."/>
            <person name="Platzer M."/>
            <person name="Nyakatura G."/>
            <person name="Taudien S."/>
            <person name="Rump A."/>
            <person name="Yang H."/>
            <person name="Yu J."/>
            <person name="Wang J."/>
            <person name="Huang G."/>
            <person name="Gu J."/>
            <person name="Hood L."/>
            <person name="Rowen L."/>
            <person name="Madan A."/>
            <person name="Qin S."/>
            <person name="Davis R.W."/>
            <person name="Federspiel N.A."/>
            <person name="Abola A.P."/>
            <person name="Proctor M.J."/>
            <person name="Myers R.M."/>
            <person name="Schmutz J."/>
            <person name="Dickson M."/>
            <person name="Grimwood J."/>
            <person name="Cox D.R."/>
            <person name="Olson M.V."/>
            <person name="Kaul R."/>
            <person name="Raymond C."/>
            <person name="Shimizu N."/>
            <person name="Kawasaki K."/>
            <person name="Minoshima S."/>
            <person name="Evans G.A."/>
            <person name="Athanasiou M."/>
            <person name="Schultz R."/>
            <person name="Roe B.A."/>
            <person name="Chen F."/>
            <person name="Pan H."/>
            <person name="Ramser J."/>
            <person name="Lehrach H."/>
            <person name="Reinhardt R."/>
            <person name="McCombie W.R."/>
            <person name="de la Bastide M."/>
            <person name="Dedhia N."/>
            <person name="Blocker H."/>
            <person name="Hornischer K."/>
            <person name="Nordsiek G."/>
            <person name="Agarwala R."/>
            <person name="Aravind L."/>
            <person name="Bailey J.A."/>
            <person name="Bateman A."/>
            <person name="Batzoglou S."/>
            <person name="Birney E."/>
            <person name="Bork P."/>
            <person name="Brown D.G."/>
            <person name="Burge C.B."/>
            <person name="Cerutti L."/>
            <person name="Chen H.C."/>
            <person name="Church D."/>
            <person name="Clamp M."/>
            <person name="Copley R.R."/>
            <person name="Doerks T."/>
            <person name="Eddy S.R."/>
            <person name="Eichler E.E."/>
            <person name="Furey T.S."/>
            <person name="Galagan J."/>
            <person name="Gilbert J.G."/>
            <person name="Harmon C."/>
            <person name="Hayashizaki Y."/>
            <person name="Haussler D."/>
            <person name="Hermjakob H."/>
            <person name="Hokamp K."/>
            <person name="Jang W."/>
            <person name="Johnson L.S."/>
            <person name="Jones T.A."/>
            <person name="Kasif S."/>
            <person name="Kaspryzk A."/>
            <person name="Kennedy S."/>
            <person name="Kent W.J."/>
            <person name="Kitts P."/>
            <person name="Koonin E.V."/>
            <person name="Korf I."/>
            <person name="Kulp D."/>
            <person name="Lancet D."/>
            <person name="Lowe T.M."/>
            <person name="McLysaght A."/>
            <person name="Mikkelsen T."/>
            <person name="Moran J.V."/>
            <person name="Mulder N."/>
            <person name="Pollara V.J."/>
            <person name="Ponting C.P."/>
            <person name="Schuler G."/>
            <person name="Schultz J."/>
            <person name="Slater G."/>
            <person name="Smit A.F."/>
            <person name="Stupka E."/>
            <person name="Szustakowski J."/>
            <person name="Thierry-Mieg D."/>
            <person name="Thierry-Mieg J."/>
            <person name="Wagner L."/>
            <person name="Wallis J."/>
            <person name="Wheeler R."/>
            <person name="Williams A."/>
            <person name="Wolf Y.I."/>
            <person name="Wolfe K.H."/>
            <person name="Yang S.P."/>
            <person name="Yeh R.F."/>
            <person name="Collins F."/>
            <person name="Guyer M.S."/>
            <person name="Peterson J."/>
            <person name="Felsenfeld A."/>
            <person name="Wetterstrand K.A."/>
            <person name="Patrinos A."/>
            <person name="Morgan M.J."/>
            <person name="de Jong P."/>
            <person name="Catanese J.J."/>
            <person name="Osoegawa K."/>
            <person name="Shizuya H."/>
            <person name="Choi S."/>
            <person name="Chen Y.J."/>
        </authorList>
    </citation>
    <scope>NUCLEOTIDE SEQUENCE [LARGE SCALE GENOMIC DNA]</scope>
</reference>
<dbReference type="ExpressionAtlas" id="A0A1W2PNF3">
    <property type="expression patterns" value="baseline and differential"/>
</dbReference>
<evidence type="ECO:0000313" key="9">
    <source>
        <dbReference type="Proteomes" id="UP000005640"/>
    </source>
</evidence>
<evidence type="ECO:0000313" key="8">
    <source>
        <dbReference type="Ensembl" id="ENSP00000490968.1"/>
    </source>
</evidence>
<dbReference type="Proteomes" id="UP000005640">
    <property type="component" value="Chromosome 11"/>
</dbReference>
<dbReference type="Ensembl" id="ENST00000640077.1">
    <property type="protein sequence ID" value="ENSP00000490968.1"/>
    <property type="gene ID" value="ENSG00000042429.13"/>
</dbReference>
<reference evidence="8 9" key="2">
    <citation type="journal article" date="2004" name="Nature">
        <title>Finishing the euchromatic sequence of the human genome.</title>
        <authorList>
            <consortium name="International Human Genome Sequencing Consortium"/>
        </authorList>
    </citation>
    <scope>NUCLEOTIDE SEQUENCE [LARGE SCALE GENOMIC DNA]</scope>
</reference>
<evidence type="ECO:0000256" key="2">
    <source>
        <dbReference type="ARBA" id="ARBA00005635"/>
    </source>
</evidence>
<dbReference type="OrthoDB" id="10058398at2759"/>
<dbReference type="Ensembl" id="ENST00000640077.1">
    <property type="protein sequence ID" value="ENSP00000490968.1"/>
    <property type="gene ID" value="ENSG00000042429.12"/>
</dbReference>
<dbReference type="OpenTargets" id="ENSG00000042429"/>
<feature type="non-terminal residue" evidence="8">
    <location>
        <position position="1"/>
    </location>
</feature>
<dbReference type="MassIVE" id="A0A1W2PNF3"/>
<gene>
    <name evidence="8" type="primary">MED17</name>
</gene>
<comment type="subcellular location">
    <subcellularLocation>
        <location evidence="1">Nucleus</location>
    </subcellularLocation>
</comment>
<dbReference type="GO" id="GO:0006357">
    <property type="term" value="P:regulation of transcription by RNA polymerase II"/>
    <property type="evidence" value="ECO:0007669"/>
    <property type="project" value="InterPro"/>
</dbReference>
<dbReference type="GeneTree" id="ENSGT00390000011810"/>
<dbReference type="Bgee" id="ENSG00000042429">
    <property type="expression patterns" value="Expressed in sural nerve and 128 other cell types or tissues"/>
</dbReference>
<dbReference type="OMA" id="CNQSATR"/>
<evidence type="ECO:0000256" key="5">
    <source>
        <dbReference type="ARBA" id="ARBA00023242"/>
    </source>
</evidence>
<dbReference type="PANTHER" id="PTHR13114:SF7">
    <property type="entry name" value="MEDIATOR OF RNA POLYMERASE II TRANSCRIPTION SUBUNIT 17"/>
    <property type="match status" value="1"/>
</dbReference>
<comment type="function">
    <text evidence="6">Component of the Mediator complex, a coactivator involved in the regulated transcription of nearly all RNA polymerase II-dependent genes. Mediator functions as a bridge to convey information from gene-specific regulatory proteins to the basal RNA polymerase II transcription machinery. Mediator is recruited to promoters by direct interactions with regulatory proteins and serves as a scaffold for the assembly of a functional preinitiation complex with RNA polymerase II and the general transcription factors.</text>
</comment>
<organism evidence="8 9">
    <name type="scientific">Homo sapiens</name>
    <name type="common">Human</name>
    <dbReference type="NCBI Taxonomy" id="9606"/>
    <lineage>
        <taxon>Eukaryota</taxon>
        <taxon>Metazoa</taxon>
        <taxon>Chordata</taxon>
        <taxon>Craniata</taxon>
        <taxon>Vertebrata</taxon>
        <taxon>Euteleostomi</taxon>
        <taxon>Mammalia</taxon>
        <taxon>Eutheria</taxon>
        <taxon>Euarchontoglires</taxon>
        <taxon>Primates</taxon>
        <taxon>Haplorrhini</taxon>
        <taxon>Catarrhini</taxon>
        <taxon>Hominidae</taxon>
        <taxon>Homo</taxon>
    </lineage>
</organism>
<dbReference type="EMBL" id="AP001894">
    <property type="status" value="NOT_ANNOTATED_CDS"/>
    <property type="molecule type" value="Genomic_DNA"/>
</dbReference>
<dbReference type="HGNC" id="HGNC:2375">
    <property type="gene designation" value="MED17"/>
</dbReference>
<reference evidence="8 9" key="3">
    <citation type="journal article" date="2006" name="Nature">
        <title>Human chromosome 11 DNA sequence and analysis including novel gene identification.</title>
        <authorList>
            <person name="Taylor T.D."/>
            <person name="Noguchi H."/>
            <person name="Totoki Y."/>
            <person name="Toyoda A."/>
            <person name="Kuroki Y."/>
            <person name="Dewar K."/>
            <person name="Lloyd C."/>
            <person name="Itoh T."/>
            <person name="Takeda T."/>
            <person name="Kim D.W."/>
            <person name="She X."/>
            <person name="Barlow K.F."/>
            <person name="Bloom T."/>
            <person name="Bruford E."/>
            <person name="Chang J.L."/>
            <person name="Cuomo C.A."/>
            <person name="Eichler E."/>
            <person name="FitzGerald M.G."/>
            <person name="Jaffe D.B."/>
            <person name="LaButti K."/>
            <person name="Nicol R."/>
            <person name="Park H.S."/>
            <person name="Seaman C."/>
            <person name="Sougnez C."/>
            <person name="Yang X."/>
            <person name="Zimmer A.R."/>
            <person name="Zody M.C."/>
            <person name="Birren B.W."/>
            <person name="Nusbaum C."/>
            <person name="Fujiyama A."/>
            <person name="Hattori M."/>
            <person name="Rogers J."/>
            <person name="Lander E.S."/>
            <person name="Sakaki Y."/>
        </authorList>
    </citation>
    <scope>NUCLEOTIDE SEQUENCE [LARGE SCALE GENOMIC DNA]</scope>
</reference>
<name>A0A1W2PNF3_HUMAN</name>